<protein>
    <recommendedName>
        <fullName evidence="1">Hedgehog/Intein (Hint) domain-containing protein</fullName>
    </recommendedName>
</protein>
<evidence type="ECO:0000313" key="3">
    <source>
        <dbReference type="Proteomes" id="UP000436522"/>
    </source>
</evidence>
<reference evidence="2 3" key="1">
    <citation type="submission" date="2019-12" db="EMBL/GenBank/DDBJ databases">
        <title>Roseobacter cerasinus sp. nov., isolated from seawater around aquaculture.</title>
        <authorList>
            <person name="Muramatsu S."/>
            <person name="Takabe Y."/>
            <person name="Mori K."/>
            <person name="Takaichi S."/>
            <person name="Hanada S."/>
        </authorList>
    </citation>
    <scope>NUCLEOTIDE SEQUENCE [LARGE SCALE GENOMIC DNA]</scope>
    <source>
        <strain evidence="2 3">AI77</strain>
    </source>
</reference>
<name>A0A640W1G1_9RHOB</name>
<dbReference type="OrthoDB" id="7873527at2"/>
<dbReference type="AlphaFoldDB" id="A0A640W1G1"/>
<evidence type="ECO:0000313" key="2">
    <source>
        <dbReference type="EMBL" id="GFE52326.1"/>
    </source>
</evidence>
<gene>
    <name evidence="2" type="ORF">So717_40790</name>
</gene>
<dbReference type="InterPro" id="IPR028992">
    <property type="entry name" value="Hedgehog/Intein_dom"/>
</dbReference>
<keyword evidence="3" id="KW-1185">Reference proteome</keyword>
<dbReference type="Proteomes" id="UP000436522">
    <property type="component" value="Unassembled WGS sequence"/>
</dbReference>
<dbReference type="RefSeq" id="WP_159980842.1">
    <property type="nucleotide sequence ID" value="NZ_BLIV01000011.1"/>
</dbReference>
<proteinExistence type="predicted"/>
<dbReference type="Pfam" id="PF13403">
    <property type="entry name" value="Hint_2"/>
    <property type="match status" value="1"/>
</dbReference>
<feature type="domain" description="Hedgehog/Intein (Hint)" evidence="1">
    <location>
        <begin position="27"/>
        <end position="153"/>
    </location>
</feature>
<organism evidence="2 3">
    <name type="scientific">Roseobacter cerasinus</name>
    <dbReference type="NCBI Taxonomy" id="2602289"/>
    <lineage>
        <taxon>Bacteria</taxon>
        <taxon>Pseudomonadati</taxon>
        <taxon>Pseudomonadota</taxon>
        <taxon>Alphaproteobacteria</taxon>
        <taxon>Rhodobacterales</taxon>
        <taxon>Roseobacteraceae</taxon>
        <taxon>Roseobacter</taxon>
    </lineage>
</organism>
<comment type="caution">
    <text evidence="2">The sequence shown here is derived from an EMBL/GenBank/DDBJ whole genome shotgun (WGS) entry which is preliminary data.</text>
</comment>
<dbReference type="EMBL" id="BLIV01000011">
    <property type="protein sequence ID" value="GFE52326.1"/>
    <property type="molecule type" value="Genomic_DNA"/>
</dbReference>
<accession>A0A640W1G1</accession>
<evidence type="ECO:0000259" key="1">
    <source>
        <dbReference type="Pfam" id="PF13403"/>
    </source>
</evidence>
<sequence length="169" mass="18434">MASRAVEHRTRLRTARADTAPGSFHGLIEGAQLLTLKGERAVESLRVGDHVLSRRGAVPVMRIDVLSAVIPAIYVLAGSLGHSRTDRDALLSADQIVHLSDWRAAAFQGQTSALVRARSLVDGEFVRDVGQQLVTLYRLYCPSPQILFADGLELCTADLHTAEPSHQMR</sequence>